<sequence length="334" mass="37751">MGSCFSVGLNTEHFPLDGNYQDESANLKSFSFEVLKRATRNFHPDCMLGEGRFGSVFKGWIDEQSLAAAKPGTGTAVAVKRLNHESIRSHQEWLLKINYFGQLNHQNLVKLIGYCLEGDRRLLVYEFMLRGSLENHLFRGGPRLSWNRRIRVALGAAKGLAYLHSDLEPKVINVYFKPSNILIDSSYNAKLSDFGMAKVVRGCGLVRDVGPNVYAAPEYITAGVFNTRSEIYSFGMVLLELLTGRRGFDLNRPSTEQTLVEFVKRFLKSKQKLLDIMDPSIQGQYSSTVATKATLLALKCLNLNPKRRPNAQELVNALEQIQELQIESFRKFYN</sequence>
<protein>
    <submittedName>
        <fullName evidence="1">Uncharacterized protein</fullName>
    </submittedName>
</protein>
<reference evidence="2" key="1">
    <citation type="journal article" date="2022" name="Mol. Ecol. Resour.">
        <title>The genomes of chicory, endive, great burdock and yacon provide insights into Asteraceae palaeo-polyploidization history and plant inulin production.</title>
        <authorList>
            <person name="Fan W."/>
            <person name="Wang S."/>
            <person name="Wang H."/>
            <person name="Wang A."/>
            <person name="Jiang F."/>
            <person name="Liu H."/>
            <person name="Zhao H."/>
            <person name="Xu D."/>
            <person name="Zhang Y."/>
        </authorList>
    </citation>
    <scope>NUCLEOTIDE SEQUENCE [LARGE SCALE GENOMIC DNA]</scope>
    <source>
        <strain evidence="2">cv. Yunnan</strain>
    </source>
</reference>
<gene>
    <name evidence="1" type="ORF">L1987_12298</name>
</gene>
<keyword evidence="2" id="KW-1185">Reference proteome</keyword>
<name>A0ACB9JDU2_9ASTR</name>
<dbReference type="Proteomes" id="UP001056120">
    <property type="component" value="Linkage Group LG04"/>
</dbReference>
<accession>A0ACB9JDU2</accession>
<proteinExistence type="predicted"/>
<evidence type="ECO:0000313" key="1">
    <source>
        <dbReference type="EMBL" id="KAI3818489.1"/>
    </source>
</evidence>
<organism evidence="1 2">
    <name type="scientific">Smallanthus sonchifolius</name>
    <dbReference type="NCBI Taxonomy" id="185202"/>
    <lineage>
        <taxon>Eukaryota</taxon>
        <taxon>Viridiplantae</taxon>
        <taxon>Streptophyta</taxon>
        <taxon>Embryophyta</taxon>
        <taxon>Tracheophyta</taxon>
        <taxon>Spermatophyta</taxon>
        <taxon>Magnoliopsida</taxon>
        <taxon>eudicotyledons</taxon>
        <taxon>Gunneridae</taxon>
        <taxon>Pentapetalae</taxon>
        <taxon>asterids</taxon>
        <taxon>campanulids</taxon>
        <taxon>Asterales</taxon>
        <taxon>Asteraceae</taxon>
        <taxon>Asteroideae</taxon>
        <taxon>Heliantheae alliance</taxon>
        <taxon>Millerieae</taxon>
        <taxon>Smallanthus</taxon>
    </lineage>
</organism>
<dbReference type="EMBL" id="CM042021">
    <property type="protein sequence ID" value="KAI3818489.1"/>
    <property type="molecule type" value="Genomic_DNA"/>
</dbReference>
<reference evidence="1 2" key="2">
    <citation type="journal article" date="2022" name="Mol. Ecol. Resour.">
        <title>The genomes of chicory, endive, great burdock and yacon provide insights into Asteraceae paleo-polyploidization history and plant inulin production.</title>
        <authorList>
            <person name="Fan W."/>
            <person name="Wang S."/>
            <person name="Wang H."/>
            <person name="Wang A."/>
            <person name="Jiang F."/>
            <person name="Liu H."/>
            <person name="Zhao H."/>
            <person name="Xu D."/>
            <person name="Zhang Y."/>
        </authorList>
    </citation>
    <scope>NUCLEOTIDE SEQUENCE [LARGE SCALE GENOMIC DNA]</scope>
    <source>
        <strain evidence="2">cv. Yunnan</strain>
        <tissue evidence="1">Leaves</tissue>
    </source>
</reference>
<comment type="caution">
    <text evidence="1">The sequence shown here is derived from an EMBL/GenBank/DDBJ whole genome shotgun (WGS) entry which is preliminary data.</text>
</comment>
<evidence type="ECO:0000313" key="2">
    <source>
        <dbReference type="Proteomes" id="UP001056120"/>
    </source>
</evidence>